<dbReference type="CDD" id="cd09097">
    <property type="entry name" value="Deadenylase_CCR4"/>
    <property type="match status" value="1"/>
</dbReference>
<dbReference type="PANTHER" id="PTHR12121">
    <property type="entry name" value="CARBON CATABOLITE REPRESSOR PROTEIN 4"/>
    <property type="match status" value="1"/>
</dbReference>
<comment type="caution">
    <text evidence="20">The sequence shown here is derived from an EMBL/GenBank/DDBJ whole genome shotgun (WGS) entry which is preliminary data.</text>
</comment>
<evidence type="ECO:0000256" key="17">
    <source>
        <dbReference type="ARBA" id="ARBA00023242"/>
    </source>
</evidence>
<evidence type="ECO:0000256" key="5">
    <source>
        <dbReference type="ARBA" id="ARBA00010774"/>
    </source>
</evidence>
<keyword evidence="12" id="KW-0378">Hydrolase</keyword>
<keyword evidence="21" id="KW-1185">Reference proteome</keyword>
<keyword evidence="14" id="KW-0460">Magnesium</keyword>
<keyword evidence="16" id="KW-0804">Transcription</keyword>
<dbReference type="Pfam" id="PF03372">
    <property type="entry name" value="Exo_endo_phos"/>
    <property type="match status" value="1"/>
</dbReference>
<feature type="domain" description="Endonuclease/exonuclease/phosphatase" evidence="19">
    <location>
        <begin position="197"/>
        <end position="527"/>
    </location>
</feature>
<dbReference type="FunFam" id="3.60.10.10:FF:000002">
    <property type="entry name" value="CCR4-NOT transcription complex subunit 6 like"/>
    <property type="match status" value="1"/>
</dbReference>
<evidence type="ECO:0000256" key="10">
    <source>
        <dbReference type="ARBA" id="ARBA00022723"/>
    </source>
</evidence>
<evidence type="ECO:0000256" key="18">
    <source>
        <dbReference type="SAM" id="MobiDB-lite"/>
    </source>
</evidence>
<dbReference type="GO" id="GO:0004535">
    <property type="term" value="F:poly(A)-specific ribonuclease activity"/>
    <property type="evidence" value="ECO:0007669"/>
    <property type="project" value="UniProtKB-EC"/>
</dbReference>
<keyword evidence="15" id="KW-0805">Transcription regulation</keyword>
<dbReference type="InterPro" id="IPR036691">
    <property type="entry name" value="Endo/exonu/phosph_ase_sf"/>
</dbReference>
<evidence type="ECO:0000256" key="7">
    <source>
        <dbReference type="ARBA" id="ARBA00022490"/>
    </source>
</evidence>
<organism evidence="20 21">
    <name type="scientific">Drosophila gunungcola</name>
    <name type="common">fruit fly</name>
    <dbReference type="NCBI Taxonomy" id="103775"/>
    <lineage>
        <taxon>Eukaryota</taxon>
        <taxon>Metazoa</taxon>
        <taxon>Ecdysozoa</taxon>
        <taxon>Arthropoda</taxon>
        <taxon>Hexapoda</taxon>
        <taxon>Insecta</taxon>
        <taxon>Pterygota</taxon>
        <taxon>Neoptera</taxon>
        <taxon>Endopterygota</taxon>
        <taxon>Diptera</taxon>
        <taxon>Brachycera</taxon>
        <taxon>Muscomorpha</taxon>
        <taxon>Ephydroidea</taxon>
        <taxon>Drosophilidae</taxon>
        <taxon>Drosophila</taxon>
        <taxon>Sophophora</taxon>
    </lineage>
</organism>
<dbReference type="GO" id="GO:0005737">
    <property type="term" value="C:cytoplasm"/>
    <property type="evidence" value="ECO:0007669"/>
    <property type="project" value="UniProtKB-SubCell"/>
</dbReference>
<evidence type="ECO:0000256" key="12">
    <source>
        <dbReference type="ARBA" id="ARBA00022801"/>
    </source>
</evidence>
<dbReference type="SUPFAM" id="SSF56219">
    <property type="entry name" value="DNase I-like"/>
    <property type="match status" value="1"/>
</dbReference>
<keyword evidence="10" id="KW-0479">Metal-binding</keyword>
<evidence type="ECO:0000256" key="16">
    <source>
        <dbReference type="ARBA" id="ARBA00023163"/>
    </source>
</evidence>
<comment type="cofactor">
    <cofactor evidence="2">
        <name>Mg(2+)</name>
        <dbReference type="ChEBI" id="CHEBI:18420"/>
    </cofactor>
</comment>
<dbReference type="Proteomes" id="UP001059596">
    <property type="component" value="Chromosome 3R"/>
</dbReference>
<keyword evidence="8" id="KW-0433">Leucine-rich repeat</keyword>
<comment type="similarity">
    <text evidence="5">Belongs to the CCR4/nocturin family.</text>
</comment>
<name>A0A9P9Z0Y8_9MUSC</name>
<evidence type="ECO:0000256" key="9">
    <source>
        <dbReference type="ARBA" id="ARBA00022722"/>
    </source>
</evidence>
<evidence type="ECO:0000313" key="20">
    <source>
        <dbReference type="EMBL" id="KAI8046343.1"/>
    </source>
</evidence>
<evidence type="ECO:0000256" key="6">
    <source>
        <dbReference type="ARBA" id="ARBA00012161"/>
    </source>
</evidence>
<dbReference type="Gene3D" id="3.60.10.10">
    <property type="entry name" value="Endonuclease/exonuclease/phosphatase"/>
    <property type="match status" value="1"/>
</dbReference>
<dbReference type="EMBL" id="JAMKOV010000001">
    <property type="protein sequence ID" value="KAI8046343.1"/>
    <property type="molecule type" value="Genomic_DNA"/>
</dbReference>
<evidence type="ECO:0000313" key="21">
    <source>
        <dbReference type="Proteomes" id="UP001059596"/>
    </source>
</evidence>
<reference evidence="20" key="1">
    <citation type="journal article" date="2023" name="Genome Biol. Evol.">
        <title>Long-read-based Genome Assembly of Drosophila gunungcola Reveals Fewer Chemosensory Genes in Flower-breeding Species.</title>
        <authorList>
            <person name="Negi A."/>
            <person name="Liao B.Y."/>
            <person name="Yeh S.D."/>
        </authorList>
    </citation>
    <scope>NUCLEOTIDE SEQUENCE</scope>
    <source>
        <strain evidence="20">Sukarami</strain>
    </source>
</reference>
<evidence type="ECO:0000256" key="8">
    <source>
        <dbReference type="ARBA" id="ARBA00022614"/>
    </source>
</evidence>
<evidence type="ECO:0000256" key="15">
    <source>
        <dbReference type="ARBA" id="ARBA00023015"/>
    </source>
</evidence>
<keyword evidence="7" id="KW-0963">Cytoplasm</keyword>
<sequence length="553" mass="62137">MRHDVVSSGSVTATNSRNCGAGVACKIFHPHRQHHHLQPFRTFYAQPHQMPQVAFAPPPPTPVSWRNPCTSTRSPSAPPSRMEYAKTEAPPDLTGAGGAAFAVGQPKGGSNLIACACHFHRLQSLHPEGRGELEEKWLWENVDGTAAVCQWGSADTECSCAGDFMCGFTVNPPPQRPWLPLAKPNKTRPACIFTVMCYNVLCDKYATRQMYGYCPSWALCWEYRKKSIIDEIRHYAADIISLQEIETEQFYHFFLPELKNDGYEGIFSPKSRAKTMSELERKYVDGCAIFFRASKFTLIKESLIEFNQLAMANAEGSDNMLNRVMPKDNIGLAALLKVKENAWEPMSEVTQISQPLLVCTAHIHWDPEFCDVKLIQTMMLSNELKTIIDEASHSFRPGHKNDSNAVQLLLCGDFNSLPDSGVVEFLGKGRVNMDHLDFKDMGYKSCLQRLLSNDTNEFTHSFKLASAYSEDIMPHTNYTFDFKGIIDYIFYTKTGMVPLGLLGPVSNDWLRENKVVGCPHPHIPSDHFPLLVELELMHTASQQAPPNGLINRR</sequence>
<keyword evidence="17" id="KW-0539">Nucleus</keyword>
<proteinExistence type="inferred from homology"/>
<protein>
    <recommendedName>
        <fullName evidence="6">poly(A)-specific ribonuclease</fullName>
        <ecNumber evidence="6">3.1.13.4</ecNumber>
    </recommendedName>
</protein>
<evidence type="ECO:0000256" key="11">
    <source>
        <dbReference type="ARBA" id="ARBA00022737"/>
    </source>
</evidence>
<dbReference type="InterPro" id="IPR050410">
    <property type="entry name" value="CCR4/nocturin_mRNA_transcr"/>
</dbReference>
<evidence type="ECO:0000256" key="4">
    <source>
        <dbReference type="ARBA" id="ARBA00004496"/>
    </source>
</evidence>
<dbReference type="EC" id="3.1.13.4" evidence="6"/>
<evidence type="ECO:0000256" key="3">
    <source>
        <dbReference type="ARBA" id="ARBA00004123"/>
    </source>
</evidence>
<evidence type="ECO:0000256" key="1">
    <source>
        <dbReference type="ARBA" id="ARBA00001663"/>
    </source>
</evidence>
<evidence type="ECO:0000259" key="19">
    <source>
        <dbReference type="Pfam" id="PF03372"/>
    </source>
</evidence>
<feature type="region of interest" description="Disordered" evidence="18">
    <location>
        <begin position="68"/>
        <end position="88"/>
    </location>
</feature>
<accession>A0A9P9Z0Y8</accession>
<comment type="subcellular location">
    <subcellularLocation>
        <location evidence="4">Cytoplasm</location>
    </subcellularLocation>
    <subcellularLocation>
        <location evidence="3">Nucleus</location>
    </subcellularLocation>
</comment>
<evidence type="ECO:0000256" key="13">
    <source>
        <dbReference type="ARBA" id="ARBA00022839"/>
    </source>
</evidence>
<keyword evidence="11" id="KW-0677">Repeat</keyword>
<comment type="catalytic activity">
    <reaction evidence="1">
        <text>Exonucleolytic cleavage of poly(A) to 5'-AMP.</text>
        <dbReference type="EC" id="3.1.13.4"/>
    </reaction>
</comment>
<dbReference type="GO" id="GO:0005634">
    <property type="term" value="C:nucleus"/>
    <property type="evidence" value="ECO:0007669"/>
    <property type="project" value="UniProtKB-SubCell"/>
</dbReference>
<dbReference type="PANTHER" id="PTHR12121:SF100">
    <property type="entry name" value="POLY(A)-SPECIFIC RIBONUCLEASE"/>
    <property type="match status" value="1"/>
</dbReference>
<feature type="compositionally biased region" description="Low complexity" evidence="18">
    <location>
        <begin position="68"/>
        <end position="81"/>
    </location>
</feature>
<dbReference type="InterPro" id="IPR005135">
    <property type="entry name" value="Endo/exonuclease/phosphatase"/>
</dbReference>
<dbReference type="GO" id="GO:0046872">
    <property type="term" value="F:metal ion binding"/>
    <property type="evidence" value="ECO:0007669"/>
    <property type="project" value="UniProtKB-KW"/>
</dbReference>
<keyword evidence="13" id="KW-0269">Exonuclease</keyword>
<evidence type="ECO:0000256" key="14">
    <source>
        <dbReference type="ARBA" id="ARBA00022842"/>
    </source>
</evidence>
<keyword evidence="9" id="KW-0540">Nuclease</keyword>
<evidence type="ECO:0000256" key="2">
    <source>
        <dbReference type="ARBA" id="ARBA00001946"/>
    </source>
</evidence>
<gene>
    <name evidence="20" type="ORF">M5D96_002545</name>
</gene>
<dbReference type="AlphaFoldDB" id="A0A9P9Z0Y8"/>